<accession>A0ABP5FWN3</accession>
<dbReference type="EMBL" id="BAAAMN010000026">
    <property type="protein sequence ID" value="GAA2035642.1"/>
    <property type="molecule type" value="Genomic_DNA"/>
</dbReference>
<dbReference type="Proteomes" id="UP001501461">
    <property type="component" value="Unassembled WGS sequence"/>
</dbReference>
<sequence length="389" mass="42527">MTMAVPPGYNQQRNLTHVLPSMAASLGANIPNTLDLPRANAAILLLVDGLGLEQLEQYAAHAPCMRSVMQKQSAAQTEMSSVFPSTTAAGLSSLGTGLAPGEHGLVGYDVYDPDRDVVINQLGGWDERTDPDLWQPNLTVFEALNAQRESGQHQIAPVAVSLSAFETSALTRASLQGPRFVGENHLAKRFNRAAAEAQQPGALVYLYVNELDKAGHQYGPGSSQWLEVLEEIDSNMKRMTRKLPAGTLAALTADHGMVHIEEDHRIDYSQDAELIANVAHTAGEPRMVQLHFELEASESERAKTHEEWTKRFGDRAWIVTRNEAIAAGWFGSVDDRVRPRIGDLIVASHAPIALYDARRAAPQSFAMVGHHGAPTPSEVRVPWLLFRQP</sequence>
<keyword evidence="2" id="KW-1185">Reference proteome</keyword>
<reference evidence="2" key="1">
    <citation type="journal article" date="2019" name="Int. J. Syst. Evol. Microbiol.">
        <title>The Global Catalogue of Microorganisms (GCM) 10K type strain sequencing project: providing services to taxonomists for standard genome sequencing and annotation.</title>
        <authorList>
            <consortium name="The Broad Institute Genomics Platform"/>
            <consortium name="The Broad Institute Genome Sequencing Center for Infectious Disease"/>
            <person name="Wu L."/>
            <person name="Ma J."/>
        </authorList>
    </citation>
    <scope>NUCLEOTIDE SEQUENCE [LARGE SCALE GENOMIC DNA]</scope>
    <source>
        <strain evidence="2">JCM 13595</strain>
    </source>
</reference>
<dbReference type="PANTHER" id="PTHR10151:SF120">
    <property type="entry name" value="BIS(5'-ADENOSYL)-TRIPHOSPHATASE"/>
    <property type="match status" value="1"/>
</dbReference>
<evidence type="ECO:0000313" key="2">
    <source>
        <dbReference type="Proteomes" id="UP001501461"/>
    </source>
</evidence>
<dbReference type="RefSeq" id="WP_343957176.1">
    <property type="nucleotide sequence ID" value="NZ_BAAAMN010000026.1"/>
</dbReference>
<dbReference type="InterPro" id="IPR002591">
    <property type="entry name" value="Phosphodiest/P_Trfase"/>
</dbReference>
<evidence type="ECO:0000313" key="1">
    <source>
        <dbReference type="EMBL" id="GAA2035642.1"/>
    </source>
</evidence>
<dbReference type="InterPro" id="IPR017850">
    <property type="entry name" value="Alkaline_phosphatase_core_sf"/>
</dbReference>
<organism evidence="1 2">
    <name type="scientific">Yaniella flava</name>
    <dbReference type="NCBI Taxonomy" id="287930"/>
    <lineage>
        <taxon>Bacteria</taxon>
        <taxon>Bacillati</taxon>
        <taxon>Actinomycetota</taxon>
        <taxon>Actinomycetes</taxon>
        <taxon>Micrococcales</taxon>
        <taxon>Micrococcaceae</taxon>
        <taxon>Yaniella</taxon>
    </lineage>
</organism>
<dbReference type="PANTHER" id="PTHR10151">
    <property type="entry name" value="ECTONUCLEOTIDE PYROPHOSPHATASE/PHOSPHODIESTERASE"/>
    <property type="match status" value="1"/>
</dbReference>
<gene>
    <name evidence="1" type="ORF">GCM10009720_15210</name>
</gene>
<proteinExistence type="predicted"/>
<protein>
    <submittedName>
        <fullName evidence="1">Alkaline phosphatase family protein</fullName>
    </submittedName>
</protein>
<name>A0ABP5FWN3_9MICC</name>
<dbReference type="Pfam" id="PF01663">
    <property type="entry name" value="Phosphodiest"/>
    <property type="match status" value="1"/>
</dbReference>
<dbReference type="SUPFAM" id="SSF53649">
    <property type="entry name" value="Alkaline phosphatase-like"/>
    <property type="match status" value="1"/>
</dbReference>
<comment type="caution">
    <text evidence="1">The sequence shown here is derived from an EMBL/GenBank/DDBJ whole genome shotgun (WGS) entry which is preliminary data.</text>
</comment>
<dbReference type="Gene3D" id="3.40.720.10">
    <property type="entry name" value="Alkaline Phosphatase, subunit A"/>
    <property type="match status" value="1"/>
</dbReference>